<dbReference type="GO" id="GO:0000151">
    <property type="term" value="C:ubiquitin ligase complex"/>
    <property type="evidence" value="ECO:0007669"/>
    <property type="project" value="InterPro"/>
</dbReference>
<dbReference type="SMART" id="SM00184">
    <property type="entry name" value="RING"/>
    <property type="match status" value="1"/>
</dbReference>
<dbReference type="PANTHER" id="PTHR46076:SF3">
    <property type="entry name" value="E3 UBIQUITIN-PROTEIN LIGASE RING1"/>
    <property type="match status" value="1"/>
</dbReference>
<keyword evidence="5" id="KW-0479">Metal-binding</keyword>
<organism evidence="12 13">
    <name type="scientific">Chaetoceros tenuissimus</name>
    <dbReference type="NCBI Taxonomy" id="426638"/>
    <lineage>
        <taxon>Eukaryota</taxon>
        <taxon>Sar</taxon>
        <taxon>Stramenopiles</taxon>
        <taxon>Ochrophyta</taxon>
        <taxon>Bacillariophyta</taxon>
        <taxon>Coscinodiscophyceae</taxon>
        <taxon>Chaetocerotophycidae</taxon>
        <taxon>Chaetocerotales</taxon>
        <taxon>Chaetocerotaceae</taxon>
        <taxon>Chaetoceros</taxon>
    </lineage>
</organism>
<reference evidence="12 13" key="1">
    <citation type="journal article" date="2021" name="Sci. Rep.">
        <title>The genome of the diatom Chaetoceros tenuissimus carries an ancient integrated fragment of an extant virus.</title>
        <authorList>
            <person name="Hongo Y."/>
            <person name="Kimura K."/>
            <person name="Takaki Y."/>
            <person name="Yoshida Y."/>
            <person name="Baba S."/>
            <person name="Kobayashi G."/>
            <person name="Nagasaki K."/>
            <person name="Hano T."/>
            <person name="Tomaru Y."/>
        </authorList>
    </citation>
    <scope>NUCLEOTIDE SEQUENCE [LARGE SCALE GENOMIC DNA]</scope>
    <source>
        <strain evidence="12 13">NIES-3715</strain>
    </source>
</reference>
<dbReference type="GO" id="GO:0008270">
    <property type="term" value="F:zinc ion binding"/>
    <property type="evidence" value="ECO:0007669"/>
    <property type="project" value="UniProtKB-KW"/>
</dbReference>
<evidence type="ECO:0000256" key="5">
    <source>
        <dbReference type="ARBA" id="ARBA00022723"/>
    </source>
</evidence>
<dbReference type="InterPro" id="IPR036770">
    <property type="entry name" value="Ankyrin_rpt-contain_sf"/>
</dbReference>
<gene>
    <name evidence="12" type="ORF">CTEN210_02819</name>
</gene>
<feature type="region of interest" description="Disordered" evidence="10">
    <location>
        <begin position="16"/>
        <end position="36"/>
    </location>
</feature>
<dbReference type="PROSITE" id="PS50089">
    <property type="entry name" value="ZF_RING_2"/>
    <property type="match status" value="1"/>
</dbReference>
<dbReference type="SUPFAM" id="SSF57850">
    <property type="entry name" value="RING/U-box"/>
    <property type="match status" value="1"/>
</dbReference>
<evidence type="ECO:0000259" key="11">
    <source>
        <dbReference type="PROSITE" id="PS50089"/>
    </source>
</evidence>
<dbReference type="InterPro" id="IPR017907">
    <property type="entry name" value="Znf_RING_CS"/>
</dbReference>
<dbReference type="Pfam" id="PF13923">
    <property type="entry name" value="zf-C3HC4_2"/>
    <property type="match status" value="1"/>
</dbReference>
<feature type="coiled-coil region" evidence="9">
    <location>
        <begin position="557"/>
        <end position="591"/>
    </location>
</feature>
<proteinExistence type="predicted"/>
<evidence type="ECO:0000256" key="4">
    <source>
        <dbReference type="ARBA" id="ARBA00022679"/>
    </source>
</evidence>
<dbReference type="SUPFAM" id="SSF48403">
    <property type="entry name" value="Ankyrin repeat"/>
    <property type="match status" value="1"/>
</dbReference>
<comment type="catalytic activity">
    <reaction evidence="1">
        <text>S-ubiquitinyl-[E2 ubiquitin-conjugating enzyme]-L-cysteine + [acceptor protein]-L-lysine = [E2 ubiquitin-conjugating enzyme]-L-cysteine + N(6)-ubiquitinyl-[acceptor protein]-L-lysine.</text>
        <dbReference type="EC" id="2.3.2.27"/>
    </reaction>
</comment>
<keyword evidence="13" id="KW-1185">Reference proteome</keyword>
<keyword evidence="4" id="KW-0808">Transferase</keyword>
<evidence type="ECO:0000256" key="1">
    <source>
        <dbReference type="ARBA" id="ARBA00000900"/>
    </source>
</evidence>
<comment type="pathway">
    <text evidence="2">Protein modification; protein ubiquitination.</text>
</comment>
<dbReference type="PANTHER" id="PTHR46076">
    <property type="entry name" value="E3 UBIQUITIN-PROTEIN LIGASE RING1 / RING 2 FAMILY MEMBER"/>
    <property type="match status" value="1"/>
</dbReference>
<keyword evidence="9" id="KW-0175">Coiled coil</keyword>
<keyword evidence="7" id="KW-0862">Zinc</keyword>
<dbReference type="Gene3D" id="3.30.40.10">
    <property type="entry name" value="Zinc/RING finger domain, C3HC4 (zinc finger)"/>
    <property type="match status" value="1"/>
</dbReference>
<dbReference type="InterPro" id="IPR043540">
    <property type="entry name" value="RING1/RING2"/>
</dbReference>
<evidence type="ECO:0000313" key="13">
    <source>
        <dbReference type="Proteomes" id="UP001054902"/>
    </source>
</evidence>
<name>A0AAD3CJN0_9STRA</name>
<feature type="domain" description="RING-type" evidence="11">
    <location>
        <begin position="503"/>
        <end position="543"/>
    </location>
</feature>
<dbReference type="Proteomes" id="UP001054902">
    <property type="component" value="Unassembled WGS sequence"/>
</dbReference>
<dbReference type="AlphaFoldDB" id="A0AAD3CJN0"/>
<evidence type="ECO:0000256" key="8">
    <source>
        <dbReference type="PROSITE-ProRule" id="PRU00175"/>
    </source>
</evidence>
<dbReference type="InterPro" id="IPR001841">
    <property type="entry name" value="Znf_RING"/>
</dbReference>
<dbReference type="GO" id="GO:0031519">
    <property type="term" value="C:PcG protein complex"/>
    <property type="evidence" value="ECO:0007669"/>
    <property type="project" value="TreeGrafter"/>
</dbReference>
<dbReference type="EMBL" id="BLLK01000022">
    <property type="protein sequence ID" value="GFH46345.1"/>
    <property type="molecule type" value="Genomic_DNA"/>
</dbReference>
<sequence>MNDKILMTSMNCRTVTADSNASSNKPTQGNEKDGTTITLGENEDVSSELEKKEMEKLIHTISVACFDKEWKQVADFLSDKSISNNTKITVFQDDDSDNCRHALVHGAPFHICKSIIDLMDPDSPKFLTFGDSAPSWLHLALLWTKDPDDDYYGKVPFDVIELLVSSGGRKLVNMQSRRKIHRKRNSLQLYLEQEEGNCPKIITLLLKVGGLDLLEMEDEDGYSTRDLSNESQRKIIADYLKTLNTCPRVQKHIEAFEAMDVTPTEFYYWVKNEEFDRVRSYLNDEKVSTEAKMKCINVQTALDCRPFHLLCNYHGPIDIAEKMVDIVGKDLLFLQDEDGMNSLHAACDHMIYAHEDDDYIPEDVDCEVHCLFVAFLLKRGGWELLPQTNEEGQTALCSLMMCKLTNLECVKLVVKTGGCKVLGFQDKPFFDDLGGHTILHYASWREDPDREIIKYLVSVGGTRLTEIKGGYGSRAEDGWSDELKEYIAFATKTLPALSDDLQCPICFDTLYDVHVISQCCHRFCKKCITHAYEKRGNACPVCRTEFSIRDVKKDPLLSKLAMTIKEEKDAKEDLQKENQCLREQLQNALKRKHDEM</sequence>
<dbReference type="GO" id="GO:0003682">
    <property type="term" value="F:chromatin binding"/>
    <property type="evidence" value="ECO:0007669"/>
    <property type="project" value="TreeGrafter"/>
</dbReference>
<evidence type="ECO:0000256" key="2">
    <source>
        <dbReference type="ARBA" id="ARBA00004906"/>
    </source>
</evidence>
<evidence type="ECO:0000256" key="7">
    <source>
        <dbReference type="ARBA" id="ARBA00022833"/>
    </source>
</evidence>
<evidence type="ECO:0000256" key="3">
    <source>
        <dbReference type="ARBA" id="ARBA00012483"/>
    </source>
</evidence>
<evidence type="ECO:0000256" key="9">
    <source>
        <dbReference type="SAM" id="Coils"/>
    </source>
</evidence>
<dbReference type="PROSITE" id="PS00518">
    <property type="entry name" value="ZF_RING_1"/>
    <property type="match status" value="1"/>
</dbReference>
<dbReference type="EC" id="2.3.2.27" evidence="3"/>
<dbReference type="Gene3D" id="1.25.40.20">
    <property type="entry name" value="Ankyrin repeat-containing domain"/>
    <property type="match status" value="1"/>
</dbReference>
<keyword evidence="6 8" id="KW-0863">Zinc-finger</keyword>
<protein>
    <recommendedName>
        <fullName evidence="3">RING-type E3 ubiquitin transferase</fullName>
        <ecNumber evidence="3">2.3.2.27</ecNumber>
    </recommendedName>
</protein>
<comment type="caution">
    <text evidence="12">The sequence shown here is derived from an EMBL/GenBank/DDBJ whole genome shotgun (WGS) entry which is preliminary data.</text>
</comment>
<evidence type="ECO:0000313" key="12">
    <source>
        <dbReference type="EMBL" id="GFH46345.1"/>
    </source>
</evidence>
<accession>A0AAD3CJN0</accession>
<dbReference type="GO" id="GO:0061630">
    <property type="term" value="F:ubiquitin protein ligase activity"/>
    <property type="evidence" value="ECO:0007669"/>
    <property type="project" value="UniProtKB-EC"/>
</dbReference>
<dbReference type="InterPro" id="IPR013083">
    <property type="entry name" value="Znf_RING/FYVE/PHD"/>
</dbReference>
<evidence type="ECO:0000256" key="10">
    <source>
        <dbReference type="SAM" id="MobiDB-lite"/>
    </source>
</evidence>
<evidence type="ECO:0000256" key="6">
    <source>
        <dbReference type="ARBA" id="ARBA00022771"/>
    </source>
</evidence>